<name>A0A3L7AEG7_9HYPH</name>
<dbReference type="Proteomes" id="UP000269692">
    <property type="component" value="Unassembled WGS sequence"/>
</dbReference>
<dbReference type="OrthoDB" id="6293260at2"/>
<proteinExistence type="predicted"/>
<accession>A0A3L7AEG7</accession>
<evidence type="ECO:0000313" key="2">
    <source>
        <dbReference type="EMBL" id="RLP78385.1"/>
    </source>
</evidence>
<protein>
    <submittedName>
        <fullName evidence="2">N-acetyltransferase</fullName>
    </submittedName>
</protein>
<organism evidence="2 3">
    <name type="scientific">Xanthobacter tagetidis</name>
    <dbReference type="NCBI Taxonomy" id="60216"/>
    <lineage>
        <taxon>Bacteria</taxon>
        <taxon>Pseudomonadati</taxon>
        <taxon>Pseudomonadota</taxon>
        <taxon>Alphaproteobacteria</taxon>
        <taxon>Hyphomicrobiales</taxon>
        <taxon>Xanthobacteraceae</taxon>
        <taxon>Xanthobacter</taxon>
    </lineage>
</organism>
<dbReference type="PANTHER" id="PTHR43792:SF1">
    <property type="entry name" value="N-ACETYLTRANSFERASE DOMAIN-CONTAINING PROTEIN"/>
    <property type="match status" value="1"/>
</dbReference>
<evidence type="ECO:0000313" key="3">
    <source>
        <dbReference type="Proteomes" id="UP000269692"/>
    </source>
</evidence>
<dbReference type="SUPFAM" id="SSF55729">
    <property type="entry name" value="Acyl-CoA N-acyltransferases (Nat)"/>
    <property type="match status" value="1"/>
</dbReference>
<keyword evidence="2" id="KW-0808">Transferase</keyword>
<sequence>MAPPVLATERLLLRPWRPADREGLWRMQSDPRTMEFLIPVPDRAASDQVADRAEAYFARHGFGLWVVEAPGVSDFAGYCGLVHVPYAEHFTPAVEIGWRFDPALWGRGYATEAAHAALAFGFDRLGLTEIVAITVPANARSRALMQRLGMTHDERGDFDLPTTPEGHPLRRQVLYRLKAGGAAQVCRRPPA</sequence>
<dbReference type="PROSITE" id="PS51186">
    <property type="entry name" value="GNAT"/>
    <property type="match status" value="1"/>
</dbReference>
<dbReference type="EMBL" id="RCTF01000008">
    <property type="protein sequence ID" value="RLP78385.1"/>
    <property type="molecule type" value="Genomic_DNA"/>
</dbReference>
<comment type="caution">
    <text evidence="2">The sequence shown here is derived from an EMBL/GenBank/DDBJ whole genome shotgun (WGS) entry which is preliminary data.</text>
</comment>
<gene>
    <name evidence="2" type="ORF">D9R14_11285</name>
</gene>
<keyword evidence="3" id="KW-1185">Reference proteome</keyword>
<evidence type="ECO:0000259" key="1">
    <source>
        <dbReference type="PROSITE" id="PS51186"/>
    </source>
</evidence>
<dbReference type="PANTHER" id="PTHR43792">
    <property type="entry name" value="GNAT FAMILY, PUTATIVE (AFU_ORTHOLOGUE AFUA_3G00765)-RELATED-RELATED"/>
    <property type="match status" value="1"/>
</dbReference>
<dbReference type="InterPro" id="IPR051531">
    <property type="entry name" value="N-acetyltransferase"/>
</dbReference>
<reference evidence="2 3" key="1">
    <citation type="submission" date="2018-10" db="EMBL/GenBank/DDBJ databases">
        <title>Xanthobacter tagetidis genome sequencing and assembly.</title>
        <authorList>
            <person name="Maclea K.S."/>
            <person name="Goen A.E."/>
            <person name="Fatima S.A."/>
        </authorList>
    </citation>
    <scope>NUCLEOTIDE SEQUENCE [LARGE SCALE GENOMIC DNA]</scope>
    <source>
        <strain evidence="2 3">ATCC 700314</strain>
    </source>
</reference>
<dbReference type="GO" id="GO:0016747">
    <property type="term" value="F:acyltransferase activity, transferring groups other than amino-acyl groups"/>
    <property type="evidence" value="ECO:0007669"/>
    <property type="project" value="InterPro"/>
</dbReference>
<dbReference type="Pfam" id="PF13302">
    <property type="entry name" value="Acetyltransf_3"/>
    <property type="match status" value="1"/>
</dbReference>
<dbReference type="InterPro" id="IPR016181">
    <property type="entry name" value="Acyl_CoA_acyltransferase"/>
</dbReference>
<dbReference type="AlphaFoldDB" id="A0A3L7AEG7"/>
<dbReference type="InterPro" id="IPR000182">
    <property type="entry name" value="GNAT_dom"/>
</dbReference>
<dbReference type="Gene3D" id="3.40.630.30">
    <property type="match status" value="1"/>
</dbReference>
<feature type="domain" description="N-acetyltransferase" evidence="1">
    <location>
        <begin position="11"/>
        <end position="170"/>
    </location>
</feature>